<protein>
    <recommendedName>
        <fullName evidence="4">Flagella basal body P-ring formation protein FlgA</fullName>
    </recommendedName>
</protein>
<evidence type="ECO:0000256" key="4">
    <source>
        <dbReference type="RuleBase" id="RU362063"/>
    </source>
</evidence>
<evidence type="ECO:0000259" key="5">
    <source>
        <dbReference type="SMART" id="SM00858"/>
    </source>
</evidence>
<accession>A0ABV7WCZ9</accession>
<feature type="chain" id="PRO_5044963162" description="Flagella basal body P-ring formation protein FlgA" evidence="4">
    <location>
        <begin position="28"/>
        <end position="247"/>
    </location>
</feature>
<dbReference type="CDD" id="cd11614">
    <property type="entry name" value="SAF_CpaB_FlgA_like"/>
    <property type="match status" value="1"/>
</dbReference>
<organism evidence="6 7">
    <name type="scientific">Hydrogenophaga luteola</name>
    <dbReference type="NCBI Taxonomy" id="1591122"/>
    <lineage>
        <taxon>Bacteria</taxon>
        <taxon>Pseudomonadati</taxon>
        <taxon>Pseudomonadota</taxon>
        <taxon>Betaproteobacteria</taxon>
        <taxon>Burkholderiales</taxon>
        <taxon>Comamonadaceae</taxon>
        <taxon>Hydrogenophaga</taxon>
    </lineage>
</organism>
<dbReference type="PANTHER" id="PTHR36307">
    <property type="entry name" value="FLAGELLA BASAL BODY P-RING FORMATION PROTEIN FLGA"/>
    <property type="match status" value="1"/>
</dbReference>
<comment type="function">
    <text evidence="4">Involved in the assembly process of the P-ring formation. It may associate with FlgF on the rod constituting a structure essential for the P-ring assembly or may act as a modulator protein for the P-ring assembly.</text>
</comment>
<dbReference type="Gene3D" id="3.90.1210.10">
    <property type="entry name" value="Antifreeze-like/N-acetylneuraminic acid synthase C-terminal domain"/>
    <property type="match status" value="1"/>
</dbReference>
<keyword evidence="6" id="KW-0969">Cilium</keyword>
<keyword evidence="6" id="KW-0966">Cell projection</keyword>
<comment type="similarity">
    <text evidence="4">Belongs to the FlgA family.</text>
</comment>
<dbReference type="InterPro" id="IPR017585">
    <property type="entry name" value="SAF_FlgA"/>
</dbReference>
<comment type="subcellular location">
    <subcellularLocation>
        <location evidence="1 4">Periplasm</location>
    </subcellularLocation>
</comment>
<dbReference type="RefSeq" id="WP_382179378.1">
    <property type="nucleotide sequence ID" value="NZ_JBHRXX010000010.1"/>
</dbReference>
<dbReference type="NCBIfam" id="TIGR03170">
    <property type="entry name" value="flgA_cterm"/>
    <property type="match status" value="1"/>
</dbReference>
<feature type="signal peptide" evidence="4">
    <location>
        <begin position="1"/>
        <end position="27"/>
    </location>
</feature>
<keyword evidence="6" id="KW-0282">Flagellum</keyword>
<keyword evidence="4" id="KW-1005">Bacterial flagellum biogenesis</keyword>
<dbReference type="InterPro" id="IPR041231">
    <property type="entry name" value="FlgA_N"/>
</dbReference>
<comment type="caution">
    <text evidence="6">The sequence shown here is derived from an EMBL/GenBank/DDBJ whole genome shotgun (WGS) entry which is preliminary data.</text>
</comment>
<dbReference type="Pfam" id="PF17656">
    <property type="entry name" value="ChapFlgA_N"/>
    <property type="match status" value="1"/>
</dbReference>
<evidence type="ECO:0000313" key="6">
    <source>
        <dbReference type="EMBL" id="MFC3686476.1"/>
    </source>
</evidence>
<dbReference type="Proteomes" id="UP001595729">
    <property type="component" value="Unassembled WGS sequence"/>
</dbReference>
<dbReference type="Pfam" id="PF13144">
    <property type="entry name" value="ChapFlgA"/>
    <property type="match status" value="1"/>
</dbReference>
<evidence type="ECO:0000256" key="2">
    <source>
        <dbReference type="ARBA" id="ARBA00022729"/>
    </source>
</evidence>
<gene>
    <name evidence="6" type="primary">flgA</name>
    <name evidence="6" type="ORF">ACFOPI_22985</name>
</gene>
<evidence type="ECO:0000256" key="3">
    <source>
        <dbReference type="ARBA" id="ARBA00022764"/>
    </source>
</evidence>
<reference evidence="7" key="1">
    <citation type="journal article" date="2019" name="Int. J. Syst. Evol. Microbiol.">
        <title>The Global Catalogue of Microorganisms (GCM) 10K type strain sequencing project: providing services to taxonomists for standard genome sequencing and annotation.</title>
        <authorList>
            <consortium name="The Broad Institute Genomics Platform"/>
            <consortium name="The Broad Institute Genome Sequencing Center for Infectious Disease"/>
            <person name="Wu L."/>
            <person name="Ma J."/>
        </authorList>
    </citation>
    <scope>NUCLEOTIDE SEQUENCE [LARGE SCALE GENOMIC DNA]</scope>
    <source>
        <strain evidence="7">KCTC 42501</strain>
    </source>
</reference>
<dbReference type="InterPro" id="IPR039246">
    <property type="entry name" value="Flagellar_FlgA"/>
</dbReference>
<dbReference type="Gene3D" id="2.30.30.760">
    <property type="match status" value="1"/>
</dbReference>
<proteinExistence type="inferred from homology"/>
<dbReference type="SMART" id="SM00858">
    <property type="entry name" value="SAF"/>
    <property type="match status" value="1"/>
</dbReference>
<feature type="domain" description="SAF" evidence="5">
    <location>
        <begin position="123"/>
        <end position="185"/>
    </location>
</feature>
<dbReference type="PANTHER" id="PTHR36307:SF1">
    <property type="entry name" value="FLAGELLA BASAL BODY P-RING FORMATION PROTEIN FLGA"/>
    <property type="match status" value="1"/>
</dbReference>
<evidence type="ECO:0000313" key="7">
    <source>
        <dbReference type="Proteomes" id="UP001595729"/>
    </source>
</evidence>
<keyword evidence="3 4" id="KW-0574">Periplasm</keyword>
<dbReference type="InterPro" id="IPR013974">
    <property type="entry name" value="SAF"/>
</dbReference>
<name>A0ABV7WCZ9_9BURK</name>
<dbReference type="EMBL" id="JBHRXX010000010">
    <property type="protein sequence ID" value="MFC3686476.1"/>
    <property type="molecule type" value="Genomic_DNA"/>
</dbReference>
<sequence>MRTCLYPFSRALGWLLAGLMATGLARAQAVASQSEFAQLEQMAREWVQPALASVTGPDGGGALRPEILFGSLDSRLKLTPCTHIEPYLPPGTRLWGRSRIGLRCLDGPVRWNVFMPVTVKAWGPGWVLKRPVPAGSVLAQEDAEMADMDWAEQPYAVLANPDRWVGQQAAYALQPGQAIRQNMVRPVAAFGPGAQVRVSSIGAGFQVVVSGEALTAGVPGQSVRVRLAGGRIVTGTVRDGQTVDVRL</sequence>
<keyword evidence="7" id="KW-1185">Reference proteome</keyword>
<keyword evidence="2 4" id="KW-0732">Signal</keyword>
<evidence type="ECO:0000256" key="1">
    <source>
        <dbReference type="ARBA" id="ARBA00004418"/>
    </source>
</evidence>